<dbReference type="SUPFAM" id="SSF54236">
    <property type="entry name" value="Ubiquitin-like"/>
    <property type="match status" value="1"/>
</dbReference>
<dbReference type="GO" id="GO:0036503">
    <property type="term" value="P:ERAD pathway"/>
    <property type="evidence" value="ECO:0007669"/>
    <property type="project" value="InterPro"/>
</dbReference>
<comment type="caution">
    <text evidence="3">The sequence shown here is derived from an EMBL/GenBank/DDBJ whole genome shotgun (WGS) entry which is preliminary data.</text>
</comment>
<dbReference type="InterPro" id="IPR000626">
    <property type="entry name" value="Ubiquitin-like_dom"/>
</dbReference>
<accession>A0A0L7KWC5</accession>
<keyword evidence="4" id="KW-1185">Reference proteome</keyword>
<dbReference type="InterPro" id="IPR040352">
    <property type="entry name" value="TMUB1/2"/>
</dbReference>
<reference evidence="3 4" key="1">
    <citation type="journal article" date="2015" name="Genome Biol. Evol.">
        <title>The genome of winter moth (Operophtera brumata) provides a genomic perspective on sexual dimorphism and phenology.</title>
        <authorList>
            <person name="Derks M.F."/>
            <person name="Smit S."/>
            <person name="Salis L."/>
            <person name="Schijlen E."/>
            <person name="Bossers A."/>
            <person name="Mateman C."/>
            <person name="Pijl A.S."/>
            <person name="de Ridder D."/>
            <person name="Groenen M.A."/>
            <person name="Visser M.E."/>
            <person name="Megens H.J."/>
        </authorList>
    </citation>
    <scope>NUCLEOTIDE SEQUENCE [LARGE SCALE GENOMIC DNA]</scope>
    <source>
        <strain evidence="3">WM2013NL</strain>
        <tissue evidence="3">Head and thorax</tissue>
    </source>
</reference>
<dbReference type="PANTHER" id="PTHR14557:SF5">
    <property type="entry name" value="UBIQUITIN-LIKE DOMAIN-CONTAINING PROTEIN"/>
    <property type="match status" value="1"/>
</dbReference>
<dbReference type="Proteomes" id="UP000037510">
    <property type="component" value="Unassembled WGS sequence"/>
</dbReference>
<dbReference type="PROSITE" id="PS50053">
    <property type="entry name" value="UBIQUITIN_2"/>
    <property type="match status" value="1"/>
</dbReference>
<dbReference type="STRING" id="104452.A0A0L7KWC5"/>
<protein>
    <recommendedName>
        <fullName evidence="2">Ubiquitin-like domain-containing protein</fullName>
    </recommendedName>
</protein>
<feature type="transmembrane region" description="Helical" evidence="1">
    <location>
        <begin position="346"/>
        <end position="364"/>
    </location>
</feature>
<evidence type="ECO:0000256" key="1">
    <source>
        <dbReference type="SAM" id="Phobius"/>
    </source>
</evidence>
<dbReference type="Pfam" id="PF00240">
    <property type="entry name" value="ubiquitin"/>
    <property type="match status" value="1"/>
</dbReference>
<keyword evidence="1" id="KW-0812">Transmembrane</keyword>
<dbReference type="Gene3D" id="3.10.20.90">
    <property type="entry name" value="Phosphatidylinositol 3-kinase Catalytic Subunit, Chain A, domain 1"/>
    <property type="match status" value="1"/>
</dbReference>
<evidence type="ECO:0000313" key="3">
    <source>
        <dbReference type="EMBL" id="KOB67366.1"/>
    </source>
</evidence>
<feature type="domain" description="Ubiquitin-like" evidence="2">
    <location>
        <begin position="296"/>
        <end position="330"/>
    </location>
</feature>
<keyword evidence="1" id="KW-0472">Membrane</keyword>
<evidence type="ECO:0000259" key="2">
    <source>
        <dbReference type="PROSITE" id="PS50053"/>
    </source>
</evidence>
<dbReference type="EMBL" id="JTDY01005107">
    <property type="protein sequence ID" value="KOB67366.1"/>
    <property type="molecule type" value="Genomic_DNA"/>
</dbReference>
<dbReference type="AlphaFoldDB" id="A0A0L7KWC5"/>
<keyword evidence="1" id="KW-1133">Transmembrane helix</keyword>
<dbReference type="InterPro" id="IPR029071">
    <property type="entry name" value="Ubiquitin-like_domsf"/>
</dbReference>
<sequence length="370" mass="42021">MSTPARCEPYAYRSQQAREPRTHYGFGNSNGYSYVQRYGFRNEYVVDAGSLRAVCVPLAAATSVSDENSACYQMFIIKTKQPGNPRNKNSTLKIQNQAIIVTCSLWKGWEISDAIRSNSNQSFSIHPLSCVAERERERKQMFNSTELAVLKSLSDKIGGNVQNGMFSLNMPLIEGVGDEVVQFAAAMLLITLSTLAWWSTNSRPDRYRSVVVMRSQAQHPVSMDSIIDADVAMFNNNRLHFYRRVENSTPIDSEEANTRKILIKLKYLNDTQKEVEGSLDELRHFSAELAAQCAVRLIYQGRVLEEARTLRACGLRDHSVVHALETMVAPLEIIHERVQAERSWDLENILMTLVSVALTVVWFFRKKNRK</sequence>
<dbReference type="PANTHER" id="PTHR14557">
    <property type="entry name" value="PROTEIN C7ORF21"/>
    <property type="match status" value="1"/>
</dbReference>
<proteinExistence type="predicted"/>
<organism evidence="3 4">
    <name type="scientific">Operophtera brumata</name>
    <name type="common">Winter moth</name>
    <name type="synonym">Phalaena brumata</name>
    <dbReference type="NCBI Taxonomy" id="104452"/>
    <lineage>
        <taxon>Eukaryota</taxon>
        <taxon>Metazoa</taxon>
        <taxon>Ecdysozoa</taxon>
        <taxon>Arthropoda</taxon>
        <taxon>Hexapoda</taxon>
        <taxon>Insecta</taxon>
        <taxon>Pterygota</taxon>
        <taxon>Neoptera</taxon>
        <taxon>Endopterygota</taxon>
        <taxon>Lepidoptera</taxon>
        <taxon>Glossata</taxon>
        <taxon>Ditrysia</taxon>
        <taxon>Geometroidea</taxon>
        <taxon>Geometridae</taxon>
        <taxon>Larentiinae</taxon>
        <taxon>Operophtera</taxon>
    </lineage>
</organism>
<evidence type="ECO:0000313" key="4">
    <source>
        <dbReference type="Proteomes" id="UP000037510"/>
    </source>
</evidence>
<gene>
    <name evidence="3" type="ORF">OBRU01_19877</name>
</gene>
<name>A0A0L7KWC5_OPEBR</name>